<gene>
    <name evidence="2" type="ORF">RUA4292_02504</name>
</gene>
<evidence type="ECO:0000313" key="2">
    <source>
        <dbReference type="EMBL" id="CUH48326.1"/>
    </source>
</evidence>
<reference evidence="2 3" key="1">
    <citation type="submission" date="2015-09" db="EMBL/GenBank/DDBJ databases">
        <authorList>
            <consortium name="Swine Surveillance"/>
        </authorList>
    </citation>
    <scope>NUCLEOTIDE SEQUENCE [LARGE SCALE GENOMIC DNA]</scope>
    <source>
        <strain evidence="2 3">CECT 4292</strain>
    </source>
</reference>
<keyword evidence="1" id="KW-0732">Signal</keyword>
<proteinExistence type="predicted"/>
<evidence type="ECO:0000313" key="3">
    <source>
        <dbReference type="Proteomes" id="UP000050783"/>
    </source>
</evidence>
<dbReference type="AlphaFoldDB" id="A0A0P1EEV2"/>
<evidence type="ECO:0008006" key="4">
    <source>
        <dbReference type="Google" id="ProtNLM"/>
    </source>
</evidence>
<accession>A0A0P1EEV2</accession>
<protein>
    <recommendedName>
        <fullName evidence="4">Protein involved in meta-pathway of phenol degradation</fullName>
    </recommendedName>
</protein>
<feature type="signal peptide" evidence="1">
    <location>
        <begin position="1"/>
        <end position="37"/>
    </location>
</feature>
<dbReference type="GeneID" id="55493711"/>
<dbReference type="RefSeq" id="WP_199520008.1">
    <property type="nucleotide sequence ID" value="NZ_CYPU01000039.1"/>
</dbReference>
<name>A0A0P1EEV2_9RHOB</name>
<organism evidence="2 3">
    <name type="scientific">Ruegeria atlantica</name>
    <dbReference type="NCBI Taxonomy" id="81569"/>
    <lineage>
        <taxon>Bacteria</taxon>
        <taxon>Pseudomonadati</taxon>
        <taxon>Pseudomonadota</taxon>
        <taxon>Alphaproteobacteria</taxon>
        <taxon>Rhodobacterales</taxon>
        <taxon>Roseobacteraceae</taxon>
        <taxon>Ruegeria</taxon>
    </lineage>
</organism>
<dbReference type="Proteomes" id="UP000050783">
    <property type="component" value="Unassembled WGS sequence"/>
</dbReference>
<sequence>MQTNLKASSTNVTSTRNFLARFFFSLFVFLGVSTATGNPVVAQENDAASAAAQANNPLANFKAVNVQNYYVGDISGTDQTGNQFWLRYAQPLSLGNTNWVLRASLPLNSFPAQSGKTTGVGDLNVFAAYLIDIGNPAVSFGVGPQLTAPTGSTDGSGSKKWSAGIANVLFNASSPILQYGYLLTWQASFAGDSDAKDVNIGAFQPFLFYQLGGGTYLRSAPIMTYDFESDSYNVPIGLGIGKVFKKKDITYNVFVEPQYSVASKGPGQAKWQIFAGFNTQF</sequence>
<dbReference type="EMBL" id="CYPU01000039">
    <property type="protein sequence ID" value="CUH48326.1"/>
    <property type="molecule type" value="Genomic_DNA"/>
</dbReference>
<feature type="chain" id="PRO_5006061490" description="Protein involved in meta-pathway of phenol degradation" evidence="1">
    <location>
        <begin position="38"/>
        <end position="281"/>
    </location>
</feature>
<evidence type="ECO:0000256" key="1">
    <source>
        <dbReference type="SAM" id="SignalP"/>
    </source>
</evidence>